<dbReference type="Proteomes" id="UP000010482">
    <property type="component" value="Chromosome"/>
</dbReference>
<dbReference type="Gene3D" id="3.40.50.150">
    <property type="entry name" value="Vaccinia Virus protein VP39"/>
    <property type="match status" value="1"/>
</dbReference>
<proteinExistence type="predicted"/>
<dbReference type="eggNOG" id="COG2226">
    <property type="taxonomic scope" value="Bacteria"/>
</dbReference>
<dbReference type="HOGENOM" id="CLU_079070_0_0_3"/>
<dbReference type="SUPFAM" id="SSF53335">
    <property type="entry name" value="S-adenosyl-L-methionine-dependent methyltransferases"/>
    <property type="match status" value="1"/>
</dbReference>
<dbReference type="Pfam" id="PF08241">
    <property type="entry name" value="Methyltransf_11"/>
    <property type="match status" value="1"/>
</dbReference>
<dbReference type="OrthoDB" id="8210690at2"/>
<sequence>MDWKIKAKIQNIVSLLPSSTSHSIYYWIQTKFGSLKKIDPVSRLKAGIEFSKKIEDSGKSIIDSTLLEIGTGRRLNIPIAFWLLGANKVITTDINTYLKEELVKQDINYIKDNPQKIEKLFENHIFNDRLQLILELTKNQFNLKDVLDLCCIEYLSPVDATQLPLPSESIDFHTSYTVFEHIPLLILKKILHEGNRVVTDQGLFVHLIDYSDHFSHSDKSISAINFLQFSEAEWNKIAGNSYMYMNRLRHDDYIKMFQEVNHNILSEKPKRDKHLLDILHEGFPLNEEFSNKSEEVIATTNSWFVTKKNK</sequence>
<organism evidence="2 3">
    <name type="scientific">Dactylococcopsis salina (strain PCC 8305)</name>
    <name type="common">Myxobactron salinum</name>
    <dbReference type="NCBI Taxonomy" id="13035"/>
    <lineage>
        <taxon>Bacteria</taxon>
        <taxon>Bacillati</taxon>
        <taxon>Cyanobacteriota</taxon>
        <taxon>Cyanophyceae</taxon>
        <taxon>Nodosilineales</taxon>
        <taxon>Cymatolegaceae</taxon>
        <taxon>Dactylococcopsis</taxon>
    </lineage>
</organism>
<dbReference type="EMBL" id="CP003944">
    <property type="protein sequence ID" value="AFZ49080.1"/>
    <property type="molecule type" value="Genomic_DNA"/>
</dbReference>
<dbReference type="GO" id="GO:0032259">
    <property type="term" value="P:methylation"/>
    <property type="evidence" value="ECO:0007669"/>
    <property type="project" value="UniProtKB-KW"/>
</dbReference>
<evidence type="ECO:0000313" key="2">
    <source>
        <dbReference type="EMBL" id="AFZ49080.1"/>
    </source>
</evidence>
<dbReference type="InterPro" id="IPR013216">
    <property type="entry name" value="Methyltransf_11"/>
</dbReference>
<accession>K9YRU3</accession>
<keyword evidence="3" id="KW-1185">Reference proteome</keyword>
<dbReference type="RefSeq" id="WP_015228093.1">
    <property type="nucleotide sequence ID" value="NC_019780.1"/>
</dbReference>
<dbReference type="KEGG" id="dsl:Dacsa_0273"/>
<name>K9YRU3_DACS8</name>
<dbReference type="STRING" id="13035.Dacsa_0273"/>
<feature type="domain" description="Methyltransferase type 11" evidence="1">
    <location>
        <begin position="158"/>
        <end position="205"/>
    </location>
</feature>
<evidence type="ECO:0000259" key="1">
    <source>
        <dbReference type="Pfam" id="PF08241"/>
    </source>
</evidence>
<dbReference type="AlphaFoldDB" id="K9YRU3"/>
<protein>
    <submittedName>
        <fullName evidence="2">Methyltransferase family protein</fullName>
    </submittedName>
</protein>
<keyword evidence="2" id="KW-0489">Methyltransferase</keyword>
<keyword evidence="2" id="KW-0808">Transferase</keyword>
<dbReference type="InterPro" id="IPR029063">
    <property type="entry name" value="SAM-dependent_MTases_sf"/>
</dbReference>
<gene>
    <name evidence="2" type="ORF">Dacsa_0273</name>
</gene>
<evidence type="ECO:0000313" key="3">
    <source>
        <dbReference type="Proteomes" id="UP000010482"/>
    </source>
</evidence>
<dbReference type="GO" id="GO:0008757">
    <property type="term" value="F:S-adenosylmethionine-dependent methyltransferase activity"/>
    <property type="evidence" value="ECO:0007669"/>
    <property type="project" value="InterPro"/>
</dbReference>
<reference evidence="2" key="1">
    <citation type="submission" date="2012-04" db="EMBL/GenBank/DDBJ databases">
        <title>Finished genome of Dactylococcopsis salina PCC 8305.</title>
        <authorList>
            <consortium name="US DOE Joint Genome Institute"/>
            <person name="Gugger M."/>
            <person name="Coursin T."/>
            <person name="Rippka R."/>
            <person name="Tandeau De Marsac N."/>
            <person name="Huntemann M."/>
            <person name="Wei C.-L."/>
            <person name="Han J."/>
            <person name="Detter J.C."/>
            <person name="Han C."/>
            <person name="Tapia R."/>
            <person name="Daligault H."/>
            <person name="Chen A."/>
            <person name="Krypides N."/>
            <person name="Mavromatis K."/>
            <person name="Markowitz V."/>
            <person name="Szeto E."/>
            <person name="Ivanova N."/>
            <person name="Ovchinnikova G."/>
            <person name="Pagani I."/>
            <person name="Pati A."/>
            <person name="Goodwin L."/>
            <person name="Peters L."/>
            <person name="Pitluck S."/>
            <person name="Woyke T."/>
            <person name="Kerfeld C."/>
        </authorList>
    </citation>
    <scope>NUCLEOTIDE SEQUENCE [LARGE SCALE GENOMIC DNA]</scope>
    <source>
        <strain evidence="2">PCC 8305</strain>
    </source>
</reference>